<dbReference type="InterPro" id="IPR012318">
    <property type="entry name" value="HTH_CRP"/>
</dbReference>
<gene>
    <name evidence="5" type="ORF">SDC9_201689</name>
</gene>
<feature type="domain" description="HTH crp-type" evidence="4">
    <location>
        <begin position="77"/>
        <end position="139"/>
    </location>
</feature>
<dbReference type="InterPro" id="IPR018490">
    <property type="entry name" value="cNMP-bd_dom_sf"/>
</dbReference>
<keyword evidence="3" id="KW-0804">Transcription</keyword>
<evidence type="ECO:0000259" key="4">
    <source>
        <dbReference type="PROSITE" id="PS51063"/>
    </source>
</evidence>
<reference evidence="5" key="1">
    <citation type="submission" date="2019-08" db="EMBL/GenBank/DDBJ databases">
        <authorList>
            <person name="Kucharzyk K."/>
            <person name="Murdoch R.W."/>
            <person name="Higgins S."/>
            <person name="Loffler F."/>
        </authorList>
    </citation>
    <scope>NUCLEOTIDE SEQUENCE</scope>
</reference>
<dbReference type="EMBL" id="VSSQ01121799">
    <property type="protein sequence ID" value="MPN54020.1"/>
    <property type="molecule type" value="Genomic_DNA"/>
</dbReference>
<accession>A0A645ISU4</accession>
<dbReference type="InterPro" id="IPR036390">
    <property type="entry name" value="WH_DNA-bd_sf"/>
</dbReference>
<organism evidence="5">
    <name type="scientific">bioreactor metagenome</name>
    <dbReference type="NCBI Taxonomy" id="1076179"/>
    <lineage>
        <taxon>unclassified sequences</taxon>
        <taxon>metagenomes</taxon>
        <taxon>ecological metagenomes</taxon>
    </lineage>
</organism>
<dbReference type="GO" id="GO:0003677">
    <property type="term" value="F:DNA binding"/>
    <property type="evidence" value="ECO:0007669"/>
    <property type="project" value="UniProtKB-KW"/>
</dbReference>
<keyword evidence="1" id="KW-0805">Transcription regulation</keyword>
<dbReference type="GO" id="GO:0006355">
    <property type="term" value="P:regulation of DNA-templated transcription"/>
    <property type="evidence" value="ECO:0007669"/>
    <property type="project" value="InterPro"/>
</dbReference>
<sequence>MSTLHPIQIAGAAGLFGEYADLPTVITALTRCRMLVFTQVTLCDMMRDCAELSQNYIRYLTERIRFLNARIDNFIAPSARQKVLDYLMKHSIDSCVTLPGNRSVFAKSLGISRASLYRTLSDLEESGFIIRRGDEITIP</sequence>
<protein>
    <recommendedName>
        <fullName evidence="4">HTH crp-type domain-containing protein</fullName>
    </recommendedName>
</protein>
<name>A0A645ISU4_9ZZZZ</name>
<dbReference type="SUPFAM" id="SSF46785">
    <property type="entry name" value="Winged helix' DNA-binding domain"/>
    <property type="match status" value="1"/>
</dbReference>
<keyword evidence="2" id="KW-0238">DNA-binding</keyword>
<dbReference type="PROSITE" id="PS51063">
    <property type="entry name" value="HTH_CRP_2"/>
    <property type="match status" value="1"/>
</dbReference>
<dbReference type="Gene3D" id="2.60.120.10">
    <property type="entry name" value="Jelly Rolls"/>
    <property type="match status" value="1"/>
</dbReference>
<dbReference type="SUPFAM" id="SSF51206">
    <property type="entry name" value="cAMP-binding domain-like"/>
    <property type="match status" value="1"/>
</dbReference>
<evidence type="ECO:0000256" key="1">
    <source>
        <dbReference type="ARBA" id="ARBA00023015"/>
    </source>
</evidence>
<comment type="caution">
    <text evidence="5">The sequence shown here is derived from an EMBL/GenBank/DDBJ whole genome shotgun (WGS) entry which is preliminary data.</text>
</comment>
<proteinExistence type="predicted"/>
<evidence type="ECO:0000256" key="2">
    <source>
        <dbReference type="ARBA" id="ARBA00023125"/>
    </source>
</evidence>
<dbReference type="AlphaFoldDB" id="A0A645ISU4"/>
<evidence type="ECO:0000256" key="3">
    <source>
        <dbReference type="ARBA" id="ARBA00023163"/>
    </source>
</evidence>
<evidence type="ECO:0000313" key="5">
    <source>
        <dbReference type="EMBL" id="MPN54020.1"/>
    </source>
</evidence>
<dbReference type="Pfam" id="PF13545">
    <property type="entry name" value="HTH_Crp_2"/>
    <property type="match status" value="1"/>
</dbReference>
<dbReference type="InterPro" id="IPR014710">
    <property type="entry name" value="RmlC-like_jellyroll"/>
</dbReference>